<dbReference type="InterPro" id="IPR004360">
    <property type="entry name" value="Glyas_Fos-R_dOase_dom"/>
</dbReference>
<dbReference type="OrthoDB" id="9798430at2"/>
<gene>
    <name evidence="2" type="ORF">GS4_33_01080</name>
</gene>
<evidence type="ECO:0000313" key="3">
    <source>
        <dbReference type="Proteomes" id="UP000011666"/>
    </source>
</evidence>
<reference evidence="2 3" key="1">
    <citation type="submission" date="2013-01" db="EMBL/GenBank/DDBJ databases">
        <title>Whole genome shotgun sequence of Gordonia soli NBRC 108243.</title>
        <authorList>
            <person name="Isaki-Nakamura S."/>
            <person name="Hosoyama A."/>
            <person name="Tsuchikane K."/>
            <person name="Ando Y."/>
            <person name="Baba S."/>
            <person name="Ohji S."/>
            <person name="Hamada M."/>
            <person name="Tamura T."/>
            <person name="Yamazoe A."/>
            <person name="Yamazaki S."/>
            <person name="Fujita N."/>
        </authorList>
    </citation>
    <scope>NUCLEOTIDE SEQUENCE [LARGE SCALE GENOMIC DNA]</scope>
    <source>
        <strain evidence="2 3">NBRC 108243</strain>
    </source>
</reference>
<feature type="domain" description="VOC" evidence="1">
    <location>
        <begin position="7"/>
        <end position="120"/>
    </location>
</feature>
<evidence type="ECO:0000259" key="1">
    <source>
        <dbReference type="PROSITE" id="PS51819"/>
    </source>
</evidence>
<dbReference type="PROSITE" id="PS51819">
    <property type="entry name" value="VOC"/>
    <property type="match status" value="1"/>
</dbReference>
<dbReference type="EMBL" id="BANX01000033">
    <property type="protein sequence ID" value="GAC70293.1"/>
    <property type="molecule type" value="Genomic_DNA"/>
</dbReference>
<dbReference type="InterPro" id="IPR029068">
    <property type="entry name" value="Glyas_Bleomycin-R_OHBP_Dase"/>
</dbReference>
<dbReference type="CDD" id="cd07247">
    <property type="entry name" value="SgaA_N_like"/>
    <property type="match status" value="1"/>
</dbReference>
<evidence type="ECO:0000313" key="2">
    <source>
        <dbReference type="EMBL" id="GAC70293.1"/>
    </source>
</evidence>
<name>M0QNZ3_9ACTN</name>
<proteinExistence type="predicted"/>
<dbReference type="AlphaFoldDB" id="M0QNZ3"/>
<dbReference type="eggNOG" id="COG3324">
    <property type="taxonomic scope" value="Bacteria"/>
</dbReference>
<dbReference type="InterPro" id="IPR037523">
    <property type="entry name" value="VOC_core"/>
</dbReference>
<accession>M0QNZ3</accession>
<protein>
    <recommendedName>
        <fullName evidence="1">VOC domain-containing protein</fullName>
    </recommendedName>
</protein>
<keyword evidence="3" id="KW-1185">Reference proteome</keyword>
<dbReference type="SUPFAM" id="SSF54593">
    <property type="entry name" value="Glyoxalase/Bleomycin resistance protein/Dihydroxybiphenyl dioxygenase"/>
    <property type="match status" value="1"/>
</dbReference>
<comment type="caution">
    <text evidence="2">The sequence shown here is derived from an EMBL/GenBank/DDBJ whole genome shotgun (WGS) entry which is preliminary data.</text>
</comment>
<dbReference type="RefSeq" id="WP_007624195.1">
    <property type="nucleotide sequence ID" value="NZ_BANX01000033.1"/>
</dbReference>
<dbReference type="Gene3D" id="3.10.180.10">
    <property type="entry name" value="2,3-Dihydroxybiphenyl 1,2-Dioxygenase, domain 1"/>
    <property type="match status" value="1"/>
</dbReference>
<dbReference type="PANTHER" id="PTHR33993">
    <property type="entry name" value="GLYOXALASE-RELATED"/>
    <property type="match status" value="1"/>
</dbReference>
<sequence>MTTNHNHLMHFAINAADVAASKTFYQSVFDWEFSAWGPPGFYKIDTGGPVNGALQQSRPLAGRVVDGTEATFSVSDVDAVAESALRAGGQIVLPRHTIAGVGHLIFFTDPSGNTIGAMQQDPHAG</sequence>
<dbReference type="Pfam" id="PF00903">
    <property type="entry name" value="Glyoxalase"/>
    <property type="match status" value="1"/>
</dbReference>
<dbReference type="InterPro" id="IPR052164">
    <property type="entry name" value="Anthracycline_SecMetBiosynth"/>
</dbReference>
<dbReference type="Proteomes" id="UP000011666">
    <property type="component" value="Unassembled WGS sequence"/>
</dbReference>
<organism evidence="2 3">
    <name type="scientific">Gordonia soli NBRC 108243</name>
    <dbReference type="NCBI Taxonomy" id="1223545"/>
    <lineage>
        <taxon>Bacteria</taxon>
        <taxon>Bacillati</taxon>
        <taxon>Actinomycetota</taxon>
        <taxon>Actinomycetes</taxon>
        <taxon>Mycobacteriales</taxon>
        <taxon>Gordoniaceae</taxon>
        <taxon>Gordonia</taxon>
    </lineage>
</organism>